<keyword evidence="10" id="KW-1185">Reference proteome</keyword>
<keyword evidence="7" id="KW-0005">Acetoin biosynthesis</keyword>
<dbReference type="PANTHER" id="PTHR35524">
    <property type="entry name" value="ALPHA-ACETOLACTATE DECARBOXYLASE"/>
    <property type="match status" value="1"/>
</dbReference>
<dbReference type="SUPFAM" id="SSF117856">
    <property type="entry name" value="AF0104/ALDC/Ptd012-like"/>
    <property type="match status" value="1"/>
</dbReference>
<sequence>MAKNELFQYSVMPALMDGVADRGRRVQRLLTHGDFGLGTFRHVTGEMFVDRAAFGRSGLMATSRP</sequence>
<comment type="caution">
    <text evidence="9">The sequence shown here is derived from an EMBL/GenBank/DDBJ whole genome shotgun (WGS) entry which is preliminary data.</text>
</comment>
<organism evidence="9 10">
    <name type="scientific">Niveomyces insectorum RCEF 264</name>
    <dbReference type="NCBI Taxonomy" id="1081102"/>
    <lineage>
        <taxon>Eukaryota</taxon>
        <taxon>Fungi</taxon>
        <taxon>Dikarya</taxon>
        <taxon>Ascomycota</taxon>
        <taxon>Pezizomycotina</taxon>
        <taxon>Sordariomycetes</taxon>
        <taxon>Hypocreomycetidae</taxon>
        <taxon>Hypocreales</taxon>
        <taxon>Cordycipitaceae</taxon>
        <taxon>Niveomyces</taxon>
    </lineage>
</organism>
<comment type="catalytic activity">
    <reaction evidence="1">
        <text>(2S)-2-acetolactate + H(+) = (R)-acetoin + CO2</text>
        <dbReference type="Rhea" id="RHEA:21580"/>
        <dbReference type="ChEBI" id="CHEBI:15378"/>
        <dbReference type="ChEBI" id="CHEBI:15686"/>
        <dbReference type="ChEBI" id="CHEBI:16526"/>
        <dbReference type="ChEBI" id="CHEBI:58476"/>
        <dbReference type="EC" id="4.1.1.5"/>
    </reaction>
</comment>
<evidence type="ECO:0000256" key="4">
    <source>
        <dbReference type="ARBA" id="ARBA00013204"/>
    </source>
</evidence>
<evidence type="ECO:0000256" key="2">
    <source>
        <dbReference type="ARBA" id="ARBA00005170"/>
    </source>
</evidence>
<dbReference type="GO" id="GO:0047605">
    <property type="term" value="F:acetolactate decarboxylase activity"/>
    <property type="evidence" value="ECO:0007669"/>
    <property type="project" value="UniProtKB-EC"/>
</dbReference>
<dbReference type="OrthoDB" id="509395at2759"/>
<dbReference type="STRING" id="1081102.A0A167P0Y7"/>
<evidence type="ECO:0000256" key="8">
    <source>
        <dbReference type="ARBA" id="ARBA00023239"/>
    </source>
</evidence>
<dbReference type="PANTHER" id="PTHR35524:SF1">
    <property type="entry name" value="ALPHA-ACETOLACTATE DECARBOXYLASE"/>
    <property type="match status" value="1"/>
</dbReference>
<evidence type="ECO:0000256" key="7">
    <source>
        <dbReference type="ARBA" id="ARBA00023061"/>
    </source>
</evidence>
<evidence type="ECO:0000313" key="10">
    <source>
        <dbReference type="Proteomes" id="UP000076874"/>
    </source>
</evidence>
<protein>
    <recommendedName>
        <fullName evidence="5">Alpha-acetolactate decarboxylase</fullName>
        <ecNumber evidence="4">4.1.1.5</ecNumber>
    </recommendedName>
</protein>
<dbReference type="Pfam" id="PF03306">
    <property type="entry name" value="AAL_decarboxy"/>
    <property type="match status" value="1"/>
</dbReference>
<dbReference type="EMBL" id="AZHD01000017">
    <property type="protein sequence ID" value="OAA56167.1"/>
    <property type="molecule type" value="Genomic_DNA"/>
</dbReference>
<dbReference type="InterPro" id="IPR005128">
    <property type="entry name" value="Acetolactate_a_deCO2ase"/>
</dbReference>
<accession>A0A167P0Y7</accession>
<evidence type="ECO:0000313" key="9">
    <source>
        <dbReference type="EMBL" id="OAA56167.1"/>
    </source>
</evidence>
<evidence type="ECO:0000256" key="6">
    <source>
        <dbReference type="ARBA" id="ARBA00022793"/>
    </source>
</evidence>
<gene>
    <name evidence="9" type="ORF">SPI_07778</name>
</gene>
<evidence type="ECO:0000256" key="3">
    <source>
        <dbReference type="ARBA" id="ARBA00007106"/>
    </source>
</evidence>
<dbReference type="Proteomes" id="UP000076874">
    <property type="component" value="Unassembled WGS sequence"/>
</dbReference>
<reference evidence="9 10" key="1">
    <citation type="journal article" date="2016" name="Genome Biol. Evol.">
        <title>Divergent and convergent evolution of fungal pathogenicity.</title>
        <authorList>
            <person name="Shang Y."/>
            <person name="Xiao G."/>
            <person name="Zheng P."/>
            <person name="Cen K."/>
            <person name="Zhan S."/>
            <person name="Wang C."/>
        </authorList>
    </citation>
    <scope>NUCLEOTIDE SEQUENCE [LARGE SCALE GENOMIC DNA]</scope>
    <source>
        <strain evidence="9 10">RCEF 264</strain>
    </source>
</reference>
<proteinExistence type="inferred from homology"/>
<evidence type="ECO:0000256" key="5">
    <source>
        <dbReference type="ARBA" id="ARBA00020164"/>
    </source>
</evidence>
<dbReference type="UniPathway" id="UPA00626">
    <property type="reaction ID" value="UER00678"/>
</dbReference>
<dbReference type="Gene3D" id="3.30.1330.80">
    <property type="entry name" value="Hypothetical protein, similar to alpha- acetolactate decarboxylase, domain 2"/>
    <property type="match status" value="1"/>
</dbReference>
<comment type="pathway">
    <text evidence="2">Polyol metabolism; (R,R)-butane-2,3-diol biosynthesis; (R,R)-butane-2,3-diol from pyruvate: step 2/3.</text>
</comment>
<keyword evidence="6" id="KW-0210">Decarboxylase</keyword>
<keyword evidence="8" id="KW-0456">Lyase</keyword>
<name>A0A167P0Y7_9HYPO</name>
<dbReference type="GO" id="GO:0045151">
    <property type="term" value="P:acetoin biosynthetic process"/>
    <property type="evidence" value="ECO:0007669"/>
    <property type="project" value="UniProtKB-KW"/>
</dbReference>
<dbReference type="EC" id="4.1.1.5" evidence="4"/>
<dbReference type="AlphaFoldDB" id="A0A167P0Y7"/>
<evidence type="ECO:0000256" key="1">
    <source>
        <dbReference type="ARBA" id="ARBA00001784"/>
    </source>
</evidence>
<comment type="similarity">
    <text evidence="3">Belongs to the alpha-acetolactate decarboxylase family.</text>
</comment>